<dbReference type="PANTHER" id="PTHR31984:SF17">
    <property type="entry name" value="TRANSCRIPTIONAL REGULATOR"/>
    <property type="match status" value="1"/>
</dbReference>
<dbReference type="Pfam" id="PF02622">
    <property type="entry name" value="DUF179"/>
    <property type="match status" value="2"/>
</dbReference>
<dbReference type="SUPFAM" id="SSF143456">
    <property type="entry name" value="VC0467-like"/>
    <property type="match status" value="2"/>
</dbReference>
<sequence>MPIERRERDLHSEFHFRVTGNNLRECCLYLSCHLSLVIHHQEFSTLCLCLPLLSSIVHCCLIRFSIRVRFRLFMMQPSTHEISVPLLLAIISMNGIIGFTSVPSITHHAGAPFTTAAVHFAKADENNEDDDDWRAFRAKLVMSETAAASETSTETSTEPIADEDDPDGFGALFAQKTQKEKAFTTSEPKFTIPEGFTPLDPTQWAYDSGNIIEQGAVILGGAEQDFGFGLRQQYFHKAVILVLDHDENTFTKGIILNRPSEKVTSDDDGNEWKVWFGGDVQGLDSILPDIVCLHSLKGDEARSVSETVMKDIQWTTFANAKALVKSGSARIADFWLFAGYAGWGPGQLAGELDRKSWYMCATDSQTLLKELARQSSGVDPRDAGLDTWELLMNMIGRGETAKKVSGKFDDLMLKEWGRGNLLLKGSEYSDLGVARNPLWGAGLGYSESDMKKESVDNLMKQAKDLLFEDELKPGTLLRASSAERSPFLLQKQEFHKSLVLIVAEDEKSTVGLMLNHPAAKACEIKRMLNRGPEVAPLRFGGEFSIRGTSPVMWLHCNQQLREWDIGKPFGGNKDGIYACTQDEALNIITENVAAPEDFLIVSGLCVWPKLGGSLGSEVKRGVFEIVPKSKVEGVFKILQKQEVNNANSFTRNFELGLKAWDAASDEKSATKKSSETLTLGVGEGFGEEDDSVVFNSSKKVSELADDALKKWIATFLLGQPALA</sequence>
<reference evidence="2 3" key="1">
    <citation type="submission" date="2024-10" db="EMBL/GenBank/DDBJ databases">
        <title>Updated reference genomes for cyclostephanoid diatoms.</title>
        <authorList>
            <person name="Roberts W.R."/>
            <person name="Alverson A.J."/>
        </authorList>
    </citation>
    <scope>NUCLEOTIDE SEQUENCE [LARGE SCALE GENOMIC DNA]</scope>
    <source>
        <strain evidence="2 3">AJA010-31</strain>
    </source>
</reference>
<organism evidence="2 3">
    <name type="scientific">Cyclotella atomus</name>
    <dbReference type="NCBI Taxonomy" id="382360"/>
    <lineage>
        <taxon>Eukaryota</taxon>
        <taxon>Sar</taxon>
        <taxon>Stramenopiles</taxon>
        <taxon>Ochrophyta</taxon>
        <taxon>Bacillariophyta</taxon>
        <taxon>Coscinodiscophyceae</taxon>
        <taxon>Thalassiosirophycidae</taxon>
        <taxon>Stephanodiscales</taxon>
        <taxon>Stephanodiscaceae</taxon>
        <taxon>Cyclotella</taxon>
    </lineage>
</organism>
<comment type="caution">
    <text evidence="2">The sequence shown here is derived from an EMBL/GenBank/DDBJ whole genome shotgun (WGS) entry which is preliminary data.</text>
</comment>
<dbReference type="Gene3D" id="3.40.1740.10">
    <property type="entry name" value="VC0467-like"/>
    <property type="match status" value="2"/>
</dbReference>
<dbReference type="Proteomes" id="UP001530400">
    <property type="component" value="Unassembled WGS sequence"/>
</dbReference>
<gene>
    <name evidence="2" type="ORF">ACHAWO_006515</name>
</gene>
<dbReference type="PANTHER" id="PTHR31984">
    <property type="entry name" value="TRANSPORTER, PUTATIVE (DUF179)-RELATED"/>
    <property type="match status" value="1"/>
</dbReference>
<feature type="region of interest" description="Disordered" evidence="1">
    <location>
        <begin position="145"/>
        <end position="169"/>
    </location>
</feature>
<evidence type="ECO:0000256" key="1">
    <source>
        <dbReference type="SAM" id="MobiDB-lite"/>
    </source>
</evidence>
<proteinExistence type="predicted"/>
<keyword evidence="3" id="KW-1185">Reference proteome</keyword>
<dbReference type="AlphaFoldDB" id="A0ABD3PPH4"/>
<evidence type="ECO:0000313" key="3">
    <source>
        <dbReference type="Proteomes" id="UP001530400"/>
    </source>
</evidence>
<evidence type="ECO:0000313" key="2">
    <source>
        <dbReference type="EMBL" id="KAL3789663.1"/>
    </source>
</evidence>
<feature type="compositionally biased region" description="Low complexity" evidence="1">
    <location>
        <begin position="145"/>
        <end position="158"/>
    </location>
</feature>
<name>A0ABD3PPH4_9STRA</name>
<protein>
    <submittedName>
        <fullName evidence="2">Uncharacterized protein</fullName>
    </submittedName>
</protein>
<accession>A0ABD3PPH4</accession>
<dbReference type="InterPro" id="IPR003774">
    <property type="entry name" value="AlgH-like"/>
</dbReference>
<dbReference type="EMBL" id="JALLPJ020000516">
    <property type="protein sequence ID" value="KAL3789663.1"/>
    <property type="molecule type" value="Genomic_DNA"/>
</dbReference>